<evidence type="ECO:0000256" key="4">
    <source>
        <dbReference type="ARBA" id="ARBA00022553"/>
    </source>
</evidence>
<dbReference type="GO" id="GO:0000160">
    <property type="term" value="P:phosphorelay signal transduction system"/>
    <property type="evidence" value="ECO:0007669"/>
    <property type="project" value="UniProtKB-KW"/>
</dbReference>
<dbReference type="PATRIC" id="fig|1432052.3.peg.5765"/>
<evidence type="ECO:0000256" key="7">
    <source>
        <dbReference type="ARBA" id="ARBA00023125"/>
    </source>
</evidence>
<reference evidence="13 14" key="1">
    <citation type="submission" date="2016-07" db="EMBL/GenBank/DDBJ databases">
        <title>Characterization of isolates of Eisenbergiella tayi derived from blood cultures, using whole genome sequencing.</title>
        <authorList>
            <person name="Burdz T."/>
            <person name="Wiebe D."/>
            <person name="Huynh C."/>
            <person name="Bernard K."/>
        </authorList>
    </citation>
    <scope>NUCLEOTIDE SEQUENCE [LARGE SCALE GENOMIC DNA]</scope>
    <source>
        <strain evidence="13 14">NML 120489</strain>
    </source>
</reference>
<dbReference type="Proteomes" id="UP000095003">
    <property type="component" value="Unassembled WGS sequence"/>
</dbReference>
<evidence type="ECO:0000256" key="6">
    <source>
        <dbReference type="ARBA" id="ARBA00023015"/>
    </source>
</evidence>
<dbReference type="SUPFAM" id="SSF52172">
    <property type="entry name" value="CheY-like"/>
    <property type="match status" value="1"/>
</dbReference>
<dbReference type="SUPFAM" id="SSF46689">
    <property type="entry name" value="Homeodomain-like"/>
    <property type="match status" value="2"/>
</dbReference>
<dbReference type="GO" id="GO:0043565">
    <property type="term" value="F:sequence-specific DNA binding"/>
    <property type="evidence" value="ECO:0007669"/>
    <property type="project" value="InterPro"/>
</dbReference>
<evidence type="ECO:0000259" key="11">
    <source>
        <dbReference type="PROSITE" id="PS01124"/>
    </source>
</evidence>
<accession>A0A1E3AH12</accession>
<evidence type="ECO:0000256" key="5">
    <source>
        <dbReference type="ARBA" id="ARBA00023012"/>
    </source>
</evidence>
<dbReference type="RefSeq" id="WP_069158834.1">
    <property type="nucleotide sequence ID" value="NZ_DBFYTC010000202.1"/>
</dbReference>
<comment type="function">
    <text evidence="9">May play the central regulatory role in sporulation. It may be an element of the effector pathway responsible for the activation of sporulation genes in response to nutritional stress. Spo0A may act in concert with spo0H (a sigma factor) to control the expression of some genes that are critical to the sporulation process.</text>
</comment>
<keyword evidence="4 10" id="KW-0597">Phosphoprotein</keyword>
<organism evidence="13 14">
    <name type="scientific">Eisenbergiella tayi</name>
    <dbReference type="NCBI Taxonomy" id="1432052"/>
    <lineage>
        <taxon>Bacteria</taxon>
        <taxon>Bacillati</taxon>
        <taxon>Bacillota</taxon>
        <taxon>Clostridia</taxon>
        <taxon>Lachnospirales</taxon>
        <taxon>Lachnospiraceae</taxon>
        <taxon>Eisenbergiella</taxon>
    </lineage>
</organism>
<evidence type="ECO:0000256" key="3">
    <source>
        <dbReference type="ARBA" id="ARBA00022490"/>
    </source>
</evidence>
<dbReference type="EMBL" id="MCGI01000006">
    <property type="protein sequence ID" value="ODM07879.1"/>
    <property type="molecule type" value="Genomic_DNA"/>
</dbReference>
<dbReference type="GO" id="GO:0005737">
    <property type="term" value="C:cytoplasm"/>
    <property type="evidence" value="ECO:0007669"/>
    <property type="project" value="UniProtKB-SubCell"/>
</dbReference>
<name>A0A1E3AH12_9FIRM</name>
<dbReference type="AlphaFoldDB" id="A0A1E3AH12"/>
<evidence type="ECO:0000256" key="1">
    <source>
        <dbReference type="ARBA" id="ARBA00004496"/>
    </source>
</evidence>
<dbReference type="InterPro" id="IPR018060">
    <property type="entry name" value="HTH_AraC"/>
</dbReference>
<keyword evidence="8" id="KW-0804">Transcription</keyword>
<dbReference type="InterPro" id="IPR011006">
    <property type="entry name" value="CheY-like_superfamily"/>
</dbReference>
<dbReference type="PANTHER" id="PTHR42713:SF3">
    <property type="entry name" value="TRANSCRIPTIONAL REGULATORY PROTEIN HPTR"/>
    <property type="match status" value="1"/>
</dbReference>
<keyword evidence="6" id="KW-0805">Transcription regulation</keyword>
<dbReference type="GO" id="GO:0003700">
    <property type="term" value="F:DNA-binding transcription factor activity"/>
    <property type="evidence" value="ECO:0007669"/>
    <property type="project" value="InterPro"/>
</dbReference>
<keyword evidence="7" id="KW-0238">DNA-binding</keyword>
<dbReference type="SMART" id="SM00342">
    <property type="entry name" value="HTH_ARAC"/>
    <property type="match status" value="1"/>
</dbReference>
<proteinExistence type="predicted"/>
<dbReference type="CDD" id="cd17536">
    <property type="entry name" value="REC_YesN-like"/>
    <property type="match status" value="1"/>
</dbReference>
<dbReference type="InterPro" id="IPR051552">
    <property type="entry name" value="HptR"/>
</dbReference>
<gene>
    <name evidence="13" type="ORF">BEH84_05202</name>
</gene>
<dbReference type="GeneID" id="93305154"/>
<feature type="modified residue" description="4-aspartylphosphate" evidence="10">
    <location>
        <position position="55"/>
    </location>
</feature>
<evidence type="ECO:0000313" key="13">
    <source>
        <dbReference type="EMBL" id="ODM07879.1"/>
    </source>
</evidence>
<evidence type="ECO:0000259" key="12">
    <source>
        <dbReference type="PROSITE" id="PS50110"/>
    </source>
</evidence>
<dbReference type="PROSITE" id="PS01124">
    <property type="entry name" value="HTH_ARAC_FAMILY_2"/>
    <property type="match status" value="1"/>
</dbReference>
<dbReference type="SMART" id="SM00448">
    <property type="entry name" value="REC"/>
    <property type="match status" value="1"/>
</dbReference>
<comment type="caution">
    <text evidence="13">The sequence shown here is derived from an EMBL/GenBank/DDBJ whole genome shotgun (WGS) entry which is preliminary data.</text>
</comment>
<sequence length="508" mass="57498">MVKMILADDEPVITRGIRKLVDWQGLGIEIVGEYTDGKSALEGILVKKPDIALLDIYMPQMTGVELLKECQAMEVKTQVIFISGFQDFEYAKAALQYGAVDYLLKPVIREELLGAVEKCVSSIRREEPWAEEAVAEEEKEADYGRLVQVEDMVYLPVFADVLYRKEENAQMRKLVRFSLISFLEEYLEAENLGITFVKNNHIVLVLKGIERVQAKETVSGIWKEACRATGHTAVFIIGKEAYGMGEIPAAFGECLKLQSYLFFADKMQIPILSVQEPVYSQKGDPDALGEAREKVLNAIIGQDETGFENSFARFSRLLLLTADGKKEDACFYYCSAIRLAEEKMAVMGLPGRNPEMKELLEKGRGCESFGEMELLYKAAFAAYMECVRTAVVSSEKQDIRKAKDYIEKHYRENLTLGVLAEKIHMNPYYFSSFFKKNAGENFKDYLNRVRLQHAVALLVSTDKKAYEIADEVGFSDVRSFTEVFARLYGETPGGYRKRIRSADMGQDI</sequence>
<feature type="domain" description="Response regulatory" evidence="12">
    <location>
        <begin position="3"/>
        <end position="120"/>
    </location>
</feature>
<comment type="subcellular location">
    <subcellularLocation>
        <location evidence="1">Cytoplasm</location>
    </subcellularLocation>
</comment>
<dbReference type="InterPro" id="IPR009057">
    <property type="entry name" value="Homeodomain-like_sf"/>
</dbReference>
<dbReference type="Pfam" id="PF00072">
    <property type="entry name" value="Response_reg"/>
    <property type="match status" value="1"/>
</dbReference>
<dbReference type="Pfam" id="PF12833">
    <property type="entry name" value="HTH_18"/>
    <property type="match status" value="1"/>
</dbReference>
<dbReference type="PROSITE" id="PS50110">
    <property type="entry name" value="RESPONSE_REGULATORY"/>
    <property type="match status" value="1"/>
</dbReference>
<feature type="domain" description="HTH araC/xylS-type" evidence="11">
    <location>
        <begin position="400"/>
        <end position="498"/>
    </location>
</feature>
<keyword evidence="3" id="KW-0963">Cytoplasm</keyword>
<dbReference type="PANTHER" id="PTHR42713">
    <property type="entry name" value="HISTIDINE KINASE-RELATED"/>
    <property type="match status" value="1"/>
</dbReference>
<dbReference type="InterPro" id="IPR001789">
    <property type="entry name" value="Sig_transdc_resp-reg_receiver"/>
</dbReference>
<evidence type="ECO:0000256" key="9">
    <source>
        <dbReference type="ARBA" id="ARBA00024867"/>
    </source>
</evidence>
<evidence type="ECO:0000256" key="2">
    <source>
        <dbReference type="ARBA" id="ARBA00018672"/>
    </source>
</evidence>
<keyword evidence="5" id="KW-0902">Two-component regulatory system</keyword>
<dbReference type="Gene3D" id="1.10.10.60">
    <property type="entry name" value="Homeodomain-like"/>
    <property type="match status" value="2"/>
</dbReference>
<evidence type="ECO:0000313" key="14">
    <source>
        <dbReference type="Proteomes" id="UP000095003"/>
    </source>
</evidence>
<evidence type="ECO:0000256" key="8">
    <source>
        <dbReference type="ARBA" id="ARBA00023163"/>
    </source>
</evidence>
<evidence type="ECO:0000256" key="10">
    <source>
        <dbReference type="PROSITE-ProRule" id="PRU00169"/>
    </source>
</evidence>
<protein>
    <recommendedName>
        <fullName evidence="2">Stage 0 sporulation protein A homolog</fullName>
    </recommendedName>
</protein>
<dbReference type="Gene3D" id="3.40.50.2300">
    <property type="match status" value="1"/>
</dbReference>